<feature type="transmembrane region" description="Helical" evidence="2">
    <location>
        <begin position="198"/>
        <end position="225"/>
    </location>
</feature>
<sequence length="515" mass="59017">MVKWKREKVQDHKFDFVDVEQFEKKGFANKIKYSYVFLIVLKSVLVYLADLYNAGGLILSDLGDKWGGITPKIPFSISRWVFLGSVVVSFILLFIEVRKAKKIIASGDISYAFTSTVATRYYTLTSYAHWCFFQEIINQQRTQDRIAFFVFFAFKGWKRLIFCDGPRQVINAFILFAIYQQKGVHTNLKIYGGLYRQASIAVILFTVTVFVVSLLLLLFAFLLYLPLLCKIRGNLKEYCCHIIDKRIAELLLKQRKNRKKDGKALKAPKHLAGVAPTLPSIDDDKESYNQMSPQMRPPVAYGMPPPTDPYIMGKPNIPQNYSPPPQIMYNHQHSNSAGSLEGRIGFNNPYIGGGNDSSQGVAPIYNANGQFIGTDKYPERPDSNNSNSAYSDTSTKYSAGQGRTPYPYPPQHQYPYQQMPKGGFNDNVDPYGQKIPYNPPNQYHEQNYYDANDYNDYDYNNYSPSQKSPQNTQFFPTESARQQITNAIPPSQRNNVRYQQNRPYNNYQSQGNPRY</sequence>
<dbReference type="GO" id="GO:0005886">
    <property type="term" value="C:plasma membrane"/>
    <property type="evidence" value="ECO:0007669"/>
    <property type="project" value="InterPro"/>
</dbReference>
<keyword evidence="2" id="KW-0472">Membrane</keyword>
<dbReference type="AlphaFoldDB" id="A0A015IL80"/>
<accession>A0A015IL80</accession>
<dbReference type="OMA" id="KEYCCHI"/>
<dbReference type="Pfam" id="PF16944">
    <property type="entry name" value="KCH"/>
    <property type="match status" value="1"/>
</dbReference>
<dbReference type="HOGENOM" id="CLU_529071_0_0_1"/>
<feature type="transmembrane region" description="Helical" evidence="2">
    <location>
        <begin position="33"/>
        <end position="53"/>
    </location>
</feature>
<dbReference type="PANTHER" id="PTHR36424:SF1">
    <property type="entry name" value="LOW AFFINITY K(+) TRANSPORTER 1-RELATED"/>
    <property type="match status" value="1"/>
</dbReference>
<dbReference type="SMR" id="A0A015IL80"/>
<keyword evidence="2" id="KW-0812">Transmembrane</keyword>
<feature type="transmembrane region" description="Helical" evidence="2">
    <location>
        <begin position="73"/>
        <end position="95"/>
    </location>
</feature>
<name>A0A015IL80_RHIIW</name>
<feature type="compositionally biased region" description="Polar residues" evidence="1">
    <location>
        <begin position="383"/>
        <end position="398"/>
    </location>
</feature>
<keyword evidence="4" id="KW-1185">Reference proteome</keyword>
<dbReference type="InterPro" id="IPR031606">
    <property type="entry name" value="Kch1/2"/>
</dbReference>
<dbReference type="STRING" id="1432141.A0A015IL80"/>
<gene>
    <name evidence="3" type="ORF">RirG_230140</name>
</gene>
<dbReference type="EMBL" id="JEMT01028394">
    <property type="protein sequence ID" value="EXX54910.1"/>
    <property type="molecule type" value="Genomic_DNA"/>
</dbReference>
<evidence type="ECO:0000313" key="3">
    <source>
        <dbReference type="EMBL" id="EXX54910.1"/>
    </source>
</evidence>
<comment type="caution">
    <text evidence="3">The sequence shown here is derived from an EMBL/GenBank/DDBJ whole genome shotgun (WGS) entry which is preliminary data.</text>
</comment>
<dbReference type="Proteomes" id="UP000022910">
    <property type="component" value="Unassembled WGS sequence"/>
</dbReference>
<protein>
    <submittedName>
        <fullName evidence="3">Kch1p</fullName>
    </submittedName>
</protein>
<feature type="compositionally biased region" description="Low complexity" evidence="1">
    <location>
        <begin position="448"/>
        <end position="462"/>
    </location>
</feature>
<evidence type="ECO:0000313" key="4">
    <source>
        <dbReference type="Proteomes" id="UP000022910"/>
    </source>
</evidence>
<dbReference type="GO" id="GO:0015079">
    <property type="term" value="F:potassium ion transmembrane transporter activity"/>
    <property type="evidence" value="ECO:0007669"/>
    <property type="project" value="InterPro"/>
</dbReference>
<dbReference type="PANTHER" id="PTHR36424">
    <property type="entry name" value="PHEROMONE-REGULATED MEMBRANE PROTEIN 6"/>
    <property type="match status" value="1"/>
</dbReference>
<dbReference type="OrthoDB" id="2128042at2759"/>
<organism evidence="3 4">
    <name type="scientific">Rhizophagus irregularis (strain DAOM 197198w)</name>
    <name type="common">Glomus intraradices</name>
    <dbReference type="NCBI Taxonomy" id="1432141"/>
    <lineage>
        <taxon>Eukaryota</taxon>
        <taxon>Fungi</taxon>
        <taxon>Fungi incertae sedis</taxon>
        <taxon>Mucoromycota</taxon>
        <taxon>Glomeromycotina</taxon>
        <taxon>Glomeromycetes</taxon>
        <taxon>Glomerales</taxon>
        <taxon>Glomeraceae</taxon>
        <taxon>Rhizophagus</taxon>
    </lineage>
</organism>
<keyword evidence="2" id="KW-1133">Transmembrane helix</keyword>
<feature type="region of interest" description="Disordered" evidence="1">
    <location>
        <begin position="372"/>
        <end position="515"/>
    </location>
</feature>
<feature type="compositionally biased region" description="Polar residues" evidence="1">
    <location>
        <begin position="463"/>
        <end position="515"/>
    </location>
</feature>
<proteinExistence type="predicted"/>
<reference evidence="3 4" key="1">
    <citation type="submission" date="2014-02" db="EMBL/GenBank/DDBJ databases">
        <title>Single nucleus genome sequencing reveals high similarity among nuclei of an endomycorrhizal fungus.</title>
        <authorList>
            <person name="Lin K."/>
            <person name="Geurts R."/>
            <person name="Zhang Z."/>
            <person name="Limpens E."/>
            <person name="Saunders D.G."/>
            <person name="Mu D."/>
            <person name="Pang E."/>
            <person name="Cao H."/>
            <person name="Cha H."/>
            <person name="Lin T."/>
            <person name="Zhou Q."/>
            <person name="Shang Y."/>
            <person name="Li Y."/>
            <person name="Ivanov S."/>
            <person name="Sharma T."/>
            <person name="Velzen R.V."/>
            <person name="Ruijter N.D."/>
            <person name="Aanen D.K."/>
            <person name="Win J."/>
            <person name="Kamoun S."/>
            <person name="Bisseling T."/>
            <person name="Huang S."/>
        </authorList>
    </citation>
    <scope>NUCLEOTIDE SEQUENCE [LARGE SCALE GENOMIC DNA]</scope>
    <source>
        <strain evidence="4">DAOM197198w</strain>
    </source>
</reference>
<evidence type="ECO:0000256" key="2">
    <source>
        <dbReference type="SAM" id="Phobius"/>
    </source>
</evidence>
<evidence type="ECO:0000256" key="1">
    <source>
        <dbReference type="SAM" id="MobiDB-lite"/>
    </source>
</evidence>